<feature type="domain" description="MYND-type" evidence="7">
    <location>
        <begin position="14"/>
        <end position="55"/>
    </location>
</feature>
<dbReference type="InterPro" id="IPR002893">
    <property type="entry name" value="Znf_MYND"/>
</dbReference>
<accession>K0RTU9</accession>
<dbReference type="PROSITE" id="PS50089">
    <property type="entry name" value="ZF_RING_2"/>
    <property type="match status" value="1"/>
</dbReference>
<dbReference type="Pfam" id="PF01753">
    <property type="entry name" value="zf-MYND"/>
    <property type="match status" value="1"/>
</dbReference>
<keyword evidence="1" id="KW-0479">Metal-binding</keyword>
<evidence type="ECO:0000313" key="8">
    <source>
        <dbReference type="EMBL" id="EJK52311.1"/>
    </source>
</evidence>
<dbReference type="InterPro" id="IPR050767">
    <property type="entry name" value="Sel1_AlgK"/>
</dbReference>
<dbReference type="OrthoDB" id="193263at2759"/>
<dbReference type="InterPro" id="IPR006597">
    <property type="entry name" value="Sel1-like"/>
</dbReference>
<sequence length="514" mass="56857">MSCVPCDGDGDETCANCGKLGSDTVKLKTCTACRLVKYCGVDCQRAHRKQHKKACKQRAAELKDERLYSQGHVRPEGHFCPICTLLIPLPMDSHSLLMACCMKRVCKGCVMAFENCGMTDCPFCRTPKPGNDAEILAMVQARVAKKDPAAINNLGQNYFQGMLGLQKDTRKAVELWTEAAELGSIEALCNLGVVYNDGEGVQQDKAKAVEFYEKAAMQGHVMSRCKLGAIEAKERNWDRAVRHWTISAKMGDFDSVDLIKAAFEAGLATKEQYADALKGYHDAVKDMKNWNKKGLHRFDPICHATNQHKYRKLLLVEWLRKRMNGEMTCTAALINTLLKGNAILQIGTTKIRTKTMIGKWEGDEWEGMEPARVIDDLELGLLLDLDAGTLSVFKDGRKLGLMKKGLAGTYCWFIYQCLDPYHLGGAMDPHQGSGLGRGPERHKLTPHRSEAEVAKIRISRGHRWLSGHDPIRIHVIGHSRGVAGSSKGDCGRARVHDGRLGTSRRCGGSDLSLG</sequence>
<organism evidence="8 9">
    <name type="scientific">Thalassiosira oceanica</name>
    <name type="common">Marine diatom</name>
    <dbReference type="NCBI Taxonomy" id="159749"/>
    <lineage>
        <taxon>Eukaryota</taxon>
        <taxon>Sar</taxon>
        <taxon>Stramenopiles</taxon>
        <taxon>Ochrophyta</taxon>
        <taxon>Bacillariophyta</taxon>
        <taxon>Coscinodiscophyceae</taxon>
        <taxon>Thalassiosirophycidae</taxon>
        <taxon>Thalassiosirales</taxon>
        <taxon>Thalassiosiraceae</taxon>
        <taxon>Thalassiosira</taxon>
    </lineage>
</organism>
<dbReference type="PANTHER" id="PTHR11102">
    <property type="entry name" value="SEL-1-LIKE PROTEIN"/>
    <property type="match status" value="1"/>
</dbReference>
<dbReference type="InterPro" id="IPR011990">
    <property type="entry name" value="TPR-like_helical_dom_sf"/>
</dbReference>
<evidence type="ECO:0000256" key="2">
    <source>
        <dbReference type="ARBA" id="ARBA00022771"/>
    </source>
</evidence>
<keyword evidence="2 5" id="KW-0863">Zinc-finger</keyword>
<dbReference type="InterPro" id="IPR001841">
    <property type="entry name" value="Znf_RING"/>
</dbReference>
<evidence type="ECO:0000259" key="6">
    <source>
        <dbReference type="PROSITE" id="PS50089"/>
    </source>
</evidence>
<feature type="domain" description="RING-type" evidence="6">
    <location>
        <begin position="80"/>
        <end position="125"/>
    </location>
</feature>
<reference evidence="8 9" key="1">
    <citation type="journal article" date="2012" name="Genome Biol.">
        <title>Genome and low-iron response of an oceanic diatom adapted to chronic iron limitation.</title>
        <authorList>
            <person name="Lommer M."/>
            <person name="Specht M."/>
            <person name="Roy A.S."/>
            <person name="Kraemer L."/>
            <person name="Andreson R."/>
            <person name="Gutowska M.A."/>
            <person name="Wolf J."/>
            <person name="Bergner S.V."/>
            <person name="Schilhabel M.B."/>
            <person name="Klostermeier U.C."/>
            <person name="Beiko R.G."/>
            <person name="Rosenstiel P."/>
            <person name="Hippler M."/>
            <person name="Laroche J."/>
        </authorList>
    </citation>
    <scope>NUCLEOTIDE SEQUENCE [LARGE SCALE GENOMIC DNA]</scope>
    <source>
        <strain evidence="8 9">CCMP1005</strain>
    </source>
</reference>
<keyword evidence="9" id="KW-1185">Reference proteome</keyword>
<dbReference type="Gene3D" id="1.25.40.10">
    <property type="entry name" value="Tetratricopeptide repeat domain"/>
    <property type="match status" value="1"/>
</dbReference>
<dbReference type="SUPFAM" id="SSF81901">
    <property type="entry name" value="HCP-like"/>
    <property type="match status" value="1"/>
</dbReference>
<evidence type="ECO:0000313" key="9">
    <source>
        <dbReference type="Proteomes" id="UP000266841"/>
    </source>
</evidence>
<dbReference type="PANTHER" id="PTHR11102:SF147">
    <property type="entry name" value="SEL1L ADAPTOR SUBUNIT OF ERAD E3 UBIQUITIN LIGASE"/>
    <property type="match status" value="1"/>
</dbReference>
<name>K0RTU9_THAOC</name>
<dbReference type="EMBL" id="AGNL01040069">
    <property type="protein sequence ID" value="EJK52311.1"/>
    <property type="molecule type" value="Genomic_DNA"/>
</dbReference>
<comment type="caution">
    <text evidence="8">The sequence shown here is derived from an EMBL/GenBank/DDBJ whole genome shotgun (WGS) entry which is preliminary data.</text>
</comment>
<dbReference type="GO" id="GO:0036503">
    <property type="term" value="P:ERAD pathway"/>
    <property type="evidence" value="ECO:0007669"/>
    <property type="project" value="TreeGrafter"/>
</dbReference>
<dbReference type="PROSITE" id="PS01360">
    <property type="entry name" value="ZF_MYND_1"/>
    <property type="match status" value="1"/>
</dbReference>
<dbReference type="PROSITE" id="PS50865">
    <property type="entry name" value="ZF_MYND_2"/>
    <property type="match status" value="1"/>
</dbReference>
<dbReference type="Proteomes" id="UP000266841">
    <property type="component" value="Unassembled WGS sequence"/>
</dbReference>
<evidence type="ECO:0000256" key="3">
    <source>
        <dbReference type="ARBA" id="ARBA00022833"/>
    </source>
</evidence>
<dbReference type="GO" id="GO:0005789">
    <property type="term" value="C:endoplasmic reticulum membrane"/>
    <property type="evidence" value="ECO:0007669"/>
    <property type="project" value="TreeGrafter"/>
</dbReference>
<dbReference type="eggNOG" id="KOG1550">
    <property type="taxonomic scope" value="Eukaryota"/>
</dbReference>
<evidence type="ECO:0000259" key="7">
    <source>
        <dbReference type="PROSITE" id="PS50865"/>
    </source>
</evidence>
<keyword evidence="3" id="KW-0862">Zinc</keyword>
<dbReference type="SUPFAM" id="SSF144232">
    <property type="entry name" value="HIT/MYND zinc finger-like"/>
    <property type="match status" value="1"/>
</dbReference>
<dbReference type="Gene3D" id="6.10.140.2220">
    <property type="match status" value="1"/>
</dbReference>
<dbReference type="SMART" id="SM00671">
    <property type="entry name" value="SEL1"/>
    <property type="match status" value="3"/>
</dbReference>
<comment type="similarity">
    <text evidence="4">Belongs to the sel-1 family.</text>
</comment>
<dbReference type="GO" id="GO:0008270">
    <property type="term" value="F:zinc ion binding"/>
    <property type="evidence" value="ECO:0007669"/>
    <property type="project" value="UniProtKB-KW"/>
</dbReference>
<evidence type="ECO:0000256" key="4">
    <source>
        <dbReference type="ARBA" id="ARBA00038101"/>
    </source>
</evidence>
<evidence type="ECO:0008006" key="10">
    <source>
        <dbReference type="Google" id="ProtNLM"/>
    </source>
</evidence>
<dbReference type="Pfam" id="PF08238">
    <property type="entry name" value="Sel1"/>
    <property type="match status" value="2"/>
</dbReference>
<proteinExistence type="inferred from homology"/>
<evidence type="ECO:0000256" key="5">
    <source>
        <dbReference type="PROSITE-ProRule" id="PRU00134"/>
    </source>
</evidence>
<dbReference type="AlphaFoldDB" id="K0RTU9"/>
<evidence type="ECO:0000256" key="1">
    <source>
        <dbReference type="ARBA" id="ARBA00022723"/>
    </source>
</evidence>
<protein>
    <recommendedName>
        <fullName evidence="10">MYND-type domain-containing protein</fullName>
    </recommendedName>
</protein>
<gene>
    <name evidence="8" type="ORF">THAOC_28429</name>
</gene>